<keyword evidence="4" id="KW-1185">Reference proteome</keyword>
<feature type="region of interest" description="Disordered" evidence="1">
    <location>
        <begin position="32"/>
        <end position="80"/>
    </location>
</feature>
<dbReference type="AlphaFoldDB" id="A0A5C5ZQY9"/>
<feature type="signal peptide" evidence="2">
    <location>
        <begin position="1"/>
        <end position="26"/>
    </location>
</feature>
<reference evidence="3 4" key="1">
    <citation type="submission" date="2019-02" db="EMBL/GenBank/DDBJ databases">
        <title>Deep-cultivation of Planctomycetes and their phenomic and genomic characterization uncovers novel biology.</title>
        <authorList>
            <person name="Wiegand S."/>
            <person name="Jogler M."/>
            <person name="Boedeker C."/>
            <person name="Pinto D."/>
            <person name="Vollmers J."/>
            <person name="Rivas-Marin E."/>
            <person name="Kohn T."/>
            <person name="Peeters S.H."/>
            <person name="Heuer A."/>
            <person name="Rast P."/>
            <person name="Oberbeckmann S."/>
            <person name="Bunk B."/>
            <person name="Jeske O."/>
            <person name="Meyerdierks A."/>
            <person name="Storesund J.E."/>
            <person name="Kallscheuer N."/>
            <person name="Luecker S."/>
            <person name="Lage O.M."/>
            <person name="Pohl T."/>
            <person name="Merkel B.J."/>
            <person name="Hornburger P."/>
            <person name="Mueller R.-W."/>
            <person name="Bruemmer F."/>
            <person name="Labrenz M."/>
            <person name="Spormann A.M."/>
            <person name="Op Den Camp H."/>
            <person name="Overmann J."/>
            <person name="Amann R."/>
            <person name="Jetten M.S.M."/>
            <person name="Mascher T."/>
            <person name="Medema M.H."/>
            <person name="Devos D.P."/>
            <person name="Kaster A.-K."/>
            <person name="Ovreas L."/>
            <person name="Rohde M."/>
            <person name="Galperin M.Y."/>
            <person name="Jogler C."/>
        </authorList>
    </citation>
    <scope>NUCLEOTIDE SEQUENCE [LARGE SCALE GENOMIC DNA]</scope>
    <source>
        <strain evidence="3 4">Mal64</strain>
    </source>
</reference>
<evidence type="ECO:0008006" key="5">
    <source>
        <dbReference type="Google" id="ProtNLM"/>
    </source>
</evidence>
<gene>
    <name evidence="3" type="ORF">Mal64_00130</name>
</gene>
<feature type="chain" id="PRO_5023014719" description="EF-hand domain-containing protein" evidence="2">
    <location>
        <begin position="27"/>
        <end position="172"/>
    </location>
</feature>
<comment type="caution">
    <text evidence="3">The sequence shown here is derived from an EMBL/GenBank/DDBJ whole genome shotgun (WGS) entry which is preliminary data.</text>
</comment>
<dbReference type="RefSeq" id="WP_146395454.1">
    <property type="nucleotide sequence ID" value="NZ_SJPQ01000001.1"/>
</dbReference>
<protein>
    <recommendedName>
        <fullName evidence="5">EF-hand domain-containing protein</fullName>
    </recommendedName>
</protein>
<keyword evidence="2" id="KW-0732">Signal</keyword>
<evidence type="ECO:0000313" key="4">
    <source>
        <dbReference type="Proteomes" id="UP000315440"/>
    </source>
</evidence>
<dbReference type="Proteomes" id="UP000315440">
    <property type="component" value="Unassembled WGS sequence"/>
</dbReference>
<sequence length="172" mass="18700" precursor="true">MQVSALKVRAVVAVLLPLTFHTAAQAITYVSDPHSPASERSTETLGPMVSPPRGMLKRPLDSQSDGQFCESEAHPTGGPLDEHAEPIETILFFGDLSADAAALRMRHEETRGATFLLGDTDRDGIVSTTDYFVWRVRREGALRSFLDHGQALGVSGLDDGRAWWSRGGLALR</sequence>
<evidence type="ECO:0000256" key="2">
    <source>
        <dbReference type="SAM" id="SignalP"/>
    </source>
</evidence>
<evidence type="ECO:0000256" key="1">
    <source>
        <dbReference type="SAM" id="MobiDB-lite"/>
    </source>
</evidence>
<accession>A0A5C5ZQY9</accession>
<name>A0A5C5ZQY9_9BACT</name>
<organism evidence="3 4">
    <name type="scientific">Pseudobythopirellula maris</name>
    <dbReference type="NCBI Taxonomy" id="2527991"/>
    <lineage>
        <taxon>Bacteria</taxon>
        <taxon>Pseudomonadati</taxon>
        <taxon>Planctomycetota</taxon>
        <taxon>Planctomycetia</taxon>
        <taxon>Pirellulales</taxon>
        <taxon>Lacipirellulaceae</taxon>
        <taxon>Pseudobythopirellula</taxon>
    </lineage>
</organism>
<dbReference type="EMBL" id="SJPQ01000001">
    <property type="protein sequence ID" value="TWT89636.1"/>
    <property type="molecule type" value="Genomic_DNA"/>
</dbReference>
<evidence type="ECO:0000313" key="3">
    <source>
        <dbReference type="EMBL" id="TWT89636.1"/>
    </source>
</evidence>
<proteinExistence type="predicted"/>